<evidence type="ECO:0000313" key="2">
    <source>
        <dbReference type="Proteomes" id="UP001335100"/>
    </source>
</evidence>
<dbReference type="EMBL" id="JAZDQJ010000020">
    <property type="protein sequence ID" value="MEE1935015.1"/>
    <property type="molecule type" value="Genomic_DNA"/>
</dbReference>
<sequence>MQNGMVTKWLVASLLLVVVVQSIWTFTPDPKPELSQIMNRYPIGTQGSVYEVLSNSGGATVPMVYLYFIAARQSDNAQALKLLEDHYPFLVTKQPGAITAVTGLKITARTHDSVYRYNSTSLLREDDEIKPVTIDLTATSE</sequence>
<name>A0ABU7HTZ5_9PSED</name>
<proteinExistence type="predicted"/>
<reference evidence="1 2" key="1">
    <citation type="submission" date="2024-01" db="EMBL/GenBank/DDBJ databases">
        <title>Unpublished Manusciprt.</title>
        <authorList>
            <person name="Duman M."/>
            <person name="Valdes E.G."/>
            <person name="Ajmi N."/>
            <person name="Altun S."/>
            <person name="Saticioglu I.B."/>
        </authorList>
    </citation>
    <scope>NUCLEOTIDE SEQUENCE [LARGE SCALE GENOMIC DNA]</scope>
    <source>
        <strain evidence="1 2">148P</strain>
    </source>
</reference>
<protein>
    <submittedName>
        <fullName evidence="1">Uncharacterized protein</fullName>
    </submittedName>
</protein>
<organism evidence="1 2">
    <name type="scientific">Pseudomonas ulcerans</name>
    <dbReference type="NCBI Taxonomy" id="3115852"/>
    <lineage>
        <taxon>Bacteria</taxon>
        <taxon>Pseudomonadati</taxon>
        <taxon>Pseudomonadota</taxon>
        <taxon>Gammaproteobacteria</taxon>
        <taxon>Pseudomonadales</taxon>
        <taxon>Pseudomonadaceae</taxon>
        <taxon>Pseudomonas</taxon>
    </lineage>
</organism>
<comment type="caution">
    <text evidence="1">The sequence shown here is derived from an EMBL/GenBank/DDBJ whole genome shotgun (WGS) entry which is preliminary data.</text>
</comment>
<evidence type="ECO:0000313" key="1">
    <source>
        <dbReference type="EMBL" id="MEE1935015.1"/>
    </source>
</evidence>
<keyword evidence="2" id="KW-1185">Reference proteome</keyword>
<dbReference type="RefSeq" id="WP_330075768.1">
    <property type="nucleotide sequence ID" value="NZ_JAZDQJ010000020.1"/>
</dbReference>
<gene>
    <name evidence="1" type="ORF">V0R50_17440</name>
</gene>
<accession>A0ABU7HTZ5</accession>
<dbReference type="Proteomes" id="UP001335100">
    <property type="component" value="Unassembled WGS sequence"/>
</dbReference>